<protein>
    <submittedName>
        <fullName evidence="2">Uncharacterized protein</fullName>
    </submittedName>
</protein>
<evidence type="ECO:0000313" key="3">
    <source>
        <dbReference type="Proteomes" id="UP000798488"/>
    </source>
</evidence>
<name>A0A9D2WLT3_9FIRM</name>
<dbReference type="RefSeq" id="WP_161823347.1">
    <property type="nucleotide sequence ID" value="NZ_LSRS01000011.1"/>
</dbReference>
<accession>A0A9D2WLT3</accession>
<keyword evidence="1" id="KW-0812">Transmembrane</keyword>
<keyword evidence="1" id="KW-0472">Membrane</keyword>
<dbReference type="Proteomes" id="UP000798488">
    <property type="component" value="Unassembled WGS sequence"/>
</dbReference>
<keyword evidence="1" id="KW-1133">Transmembrane helix</keyword>
<organism evidence="2 3">
    <name type="scientific">Sporotomaculum syntrophicum</name>
    <dbReference type="NCBI Taxonomy" id="182264"/>
    <lineage>
        <taxon>Bacteria</taxon>
        <taxon>Bacillati</taxon>
        <taxon>Bacillota</taxon>
        <taxon>Clostridia</taxon>
        <taxon>Eubacteriales</taxon>
        <taxon>Desulfallaceae</taxon>
        <taxon>Sporotomaculum</taxon>
    </lineage>
</organism>
<proteinExistence type="predicted"/>
<gene>
    <name evidence="2" type="ORF">SPSYN_03094</name>
</gene>
<feature type="transmembrane region" description="Helical" evidence="1">
    <location>
        <begin position="35"/>
        <end position="57"/>
    </location>
</feature>
<evidence type="ECO:0000256" key="1">
    <source>
        <dbReference type="SAM" id="Phobius"/>
    </source>
</evidence>
<comment type="caution">
    <text evidence="2">The sequence shown here is derived from an EMBL/GenBank/DDBJ whole genome shotgun (WGS) entry which is preliminary data.</text>
</comment>
<evidence type="ECO:0000313" key="2">
    <source>
        <dbReference type="EMBL" id="KAF1083745.1"/>
    </source>
</evidence>
<reference evidence="2" key="1">
    <citation type="submission" date="2016-02" db="EMBL/GenBank/DDBJ databases">
        <title>Draft Genome Sequence of Sporotomaculum syntrophicum Strain FB, a Syntrophic Benzoate Degrader.</title>
        <authorList>
            <person name="Nobu M.K."/>
            <person name="Narihiro T."/>
            <person name="Qiu Y.-L."/>
            <person name="Ohashi A."/>
            <person name="Liu W.-T."/>
            <person name="Yuji S."/>
        </authorList>
    </citation>
    <scope>NUCLEOTIDE SEQUENCE</scope>
    <source>
        <strain evidence="2">FB</strain>
    </source>
</reference>
<dbReference type="AlphaFoldDB" id="A0A9D2WLT3"/>
<dbReference type="EMBL" id="LSRS01000011">
    <property type="protein sequence ID" value="KAF1083745.1"/>
    <property type="molecule type" value="Genomic_DNA"/>
</dbReference>
<keyword evidence="3" id="KW-1185">Reference proteome</keyword>
<feature type="transmembrane region" description="Helical" evidence="1">
    <location>
        <begin position="7"/>
        <end position="29"/>
    </location>
</feature>
<sequence>MTKIVNYGLIVLIFLLSSAGIYLFQFLFFHDPEHTFFLILQNLAFLPIQALVVTLLLNKFLNMAQKQQNLKKINVVTSAFFSELGTSILSMLSKLNENYDELCRAIDIPELNRKNMNTLKKSINEFNFKMDITPEHLASLGLVLIDKKSFMIGLLQNSNLLEHDSFTDMLWAVFHVADELQDRNLQGLSQNDLEHLTSDILRAYRCLIIEWVDYMEYLRREYPYLYISAVRKSPFR</sequence>
<dbReference type="OrthoDB" id="9799090at2"/>